<evidence type="ECO:0000256" key="3">
    <source>
        <dbReference type="ARBA" id="ARBA00022801"/>
    </source>
</evidence>
<evidence type="ECO:0000256" key="1">
    <source>
        <dbReference type="ARBA" id="ARBA00001561"/>
    </source>
</evidence>
<dbReference type="SUPFAM" id="SSF55846">
    <property type="entry name" value="N-acetylmuramoyl-L-alanine amidase-like"/>
    <property type="match status" value="1"/>
</dbReference>
<protein>
    <recommendedName>
        <fullName evidence="2">N-acetylmuramoyl-L-alanine amidase</fullName>
        <ecNumber evidence="2">3.5.1.28</ecNumber>
    </recommendedName>
</protein>
<feature type="domain" description="N-acetylmuramoyl-L-alanine amidase" evidence="5">
    <location>
        <begin position="20"/>
        <end position="199"/>
    </location>
</feature>
<dbReference type="Gene3D" id="3.40.80.10">
    <property type="entry name" value="Peptidoglycan recognition protein-like"/>
    <property type="match status" value="1"/>
</dbReference>
<dbReference type="PANTHER" id="PTHR30417:SF1">
    <property type="entry name" value="N-ACETYLMURAMOYL-L-ALANINE AMIDASE AMID"/>
    <property type="match status" value="1"/>
</dbReference>
<dbReference type="Pfam" id="PF01510">
    <property type="entry name" value="Amidase_2"/>
    <property type="match status" value="1"/>
</dbReference>
<evidence type="ECO:0000256" key="4">
    <source>
        <dbReference type="ARBA" id="ARBA00023316"/>
    </source>
</evidence>
<dbReference type="AlphaFoldDB" id="A0A3B1BHR1"/>
<gene>
    <name evidence="6" type="ORF">MNBD_GAMMA19-2117</name>
</gene>
<dbReference type="SMART" id="SM00644">
    <property type="entry name" value="Ami_2"/>
    <property type="match status" value="1"/>
</dbReference>
<name>A0A3B1BHR1_9ZZZZ</name>
<reference evidence="6" key="1">
    <citation type="submission" date="2018-06" db="EMBL/GenBank/DDBJ databases">
        <authorList>
            <person name="Zhirakovskaya E."/>
        </authorList>
    </citation>
    <scope>NUCLEOTIDE SEQUENCE</scope>
</reference>
<keyword evidence="4" id="KW-0961">Cell wall biogenesis/degradation</keyword>
<dbReference type="EMBL" id="UOFV01000473">
    <property type="protein sequence ID" value="VAX04487.1"/>
    <property type="molecule type" value="Genomic_DNA"/>
</dbReference>
<keyword evidence="3" id="KW-0378">Hydrolase</keyword>
<proteinExistence type="predicted"/>
<dbReference type="PANTHER" id="PTHR30417">
    <property type="entry name" value="N-ACETYLMURAMOYL-L-ALANINE AMIDASE AMID"/>
    <property type="match status" value="1"/>
</dbReference>
<evidence type="ECO:0000256" key="2">
    <source>
        <dbReference type="ARBA" id="ARBA00011901"/>
    </source>
</evidence>
<dbReference type="InterPro" id="IPR051206">
    <property type="entry name" value="NAMLAA_amidase_2"/>
</dbReference>
<dbReference type="EC" id="3.5.1.28" evidence="2"/>
<sequence>MTQVKDGKIVDKTVDIKTYMSIEHGSINKITSIVLHRTDSSNAGSTLQAYADGKKSGAHFLIDKTGKIYQTADMRKICWHIGILLPRCQIEKNCNPKELKTITALIHEKGFSFGRRARNLSRHEVGKKYPLRYPSNNDSIGIEVVGKFWPSKKSFDKPTQQQLKSLKWLVEIIAKEYKLNIKTNVYAHGAIARKEVSEGAQILQYLFSGVVP</sequence>
<dbReference type="GO" id="GO:0009253">
    <property type="term" value="P:peptidoglycan catabolic process"/>
    <property type="evidence" value="ECO:0007669"/>
    <property type="project" value="InterPro"/>
</dbReference>
<accession>A0A3B1BHR1</accession>
<dbReference type="InterPro" id="IPR036505">
    <property type="entry name" value="Amidase/PGRP_sf"/>
</dbReference>
<evidence type="ECO:0000259" key="5">
    <source>
        <dbReference type="SMART" id="SM00644"/>
    </source>
</evidence>
<dbReference type="GO" id="GO:0008745">
    <property type="term" value="F:N-acetylmuramoyl-L-alanine amidase activity"/>
    <property type="evidence" value="ECO:0007669"/>
    <property type="project" value="UniProtKB-EC"/>
</dbReference>
<organism evidence="6">
    <name type="scientific">hydrothermal vent metagenome</name>
    <dbReference type="NCBI Taxonomy" id="652676"/>
    <lineage>
        <taxon>unclassified sequences</taxon>
        <taxon>metagenomes</taxon>
        <taxon>ecological metagenomes</taxon>
    </lineage>
</organism>
<evidence type="ECO:0000313" key="6">
    <source>
        <dbReference type="EMBL" id="VAX04487.1"/>
    </source>
</evidence>
<dbReference type="InterPro" id="IPR002502">
    <property type="entry name" value="Amidase_domain"/>
</dbReference>
<comment type="catalytic activity">
    <reaction evidence="1">
        <text>Hydrolyzes the link between N-acetylmuramoyl residues and L-amino acid residues in certain cell-wall glycopeptides.</text>
        <dbReference type="EC" id="3.5.1.28"/>
    </reaction>
</comment>
<dbReference type="GO" id="GO:0071555">
    <property type="term" value="P:cell wall organization"/>
    <property type="evidence" value="ECO:0007669"/>
    <property type="project" value="UniProtKB-KW"/>
</dbReference>
<dbReference type="CDD" id="cd06583">
    <property type="entry name" value="PGRP"/>
    <property type="match status" value="1"/>
</dbReference>
<dbReference type="GO" id="GO:0009254">
    <property type="term" value="P:peptidoglycan turnover"/>
    <property type="evidence" value="ECO:0007669"/>
    <property type="project" value="TreeGrafter"/>
</dbReference>